<dbReference type="InterPro" id="IPR011711">
    <property type="entry name" value="GntR_C"/>
</dbReference>
<name>A0A0P1GNR9_9RHOB</name>
<dbReference type="Proteomes" id="UP000051681">
    <property type="component" value="Unassembled WGS sequence"/>
</dbReference>
<feature type="domain" description="HTH gntR-type" evidence="4">
    <location>
        <begin position="21"/>
        <end position="88"/>
    </location>
</feature>
<dbReference type="Gene3D" id="1.10.10.10">
    <property type="entry name" value="Winged helix-like DNA-binding domain superfamily/Winged helix DNA-binding domain"/>
    <property type="match status" value="1"/>
</dbReference>
<dbReference type="PANTHER" id="PTHR43537:SF20">
    <property type="entry name" value="HTH-TYPE TRANSCRIPTIONAL REPRESSOR GLAR"/>
    <property type="match status" value="1"/>
</dbReference>
<evidence type="ECO:0000256" key="2">
    <source>
        <dbReference type="ARBA" id="ARBA00023125"/>
    </source>
</evidence>
<gene>
    <name evidence="5" type="primary">csiR_1</name>
    <name evidence="5" type="ORF">TM5383_01341</name>
</gene>
<dbReference type="GO" id="GO:0003677">
    <property type="term" value="F:DNA binding"/>
    <property type="evidence" value="ECO:0007669"/>
    <property type="project" value="UniProtKB-KW"/>
</dbReference>
<dbReference type="PROSITE" id="PS50949">
    <property type="entry name" value="HTH_GNTR"/>
    <property type="match status" value="1"/>
</dbReference>
<dbReference type="Gene3D" id="1.20.120.530">
    <property type="entry name" value="GntR ligand-binding domain-like"/>
    <property type="match status" value="1"/>
</dbReference>
<evidence type="ECO:0000256" key="3">
    <source>
        <dbReference type="ARBA" id="ARBA00023163"/>
    </source>
</evidence>
<dbReference type="Pfam" id="PF00392">
    <property type="entry name" value="GntR"/>
    <property type="match status" value="1"/>
</dbReference>
<dbReference type="EMBL" id="CYSF01000006">
    <property type="protein sequence ID" value="CUH84136.1"/>
    <property type="molecule type" value="Genomic_DNA"/>
</dbReference>
<organism evidence="5 6">
    <name type="scientific">Thalassovita mediterranea</name>
    <dbReference type="NCBI Taxonomy" id="340021"/>
    <lineage>
        <taxon>Bacteria</taxon>
        <taxon>Pseudomonadati</taxon>
        <taxon>Pseudomonadota</taxon>
        <taxon>Alphaproteobacteria</taxon>
        <taxon>Rhodobacterales</taxon>
        <taxon>Roseobacteraceae</taxon>
        <taxon>Thalassovita</taxon>
    </lineage>
</organism>
<dbReference type="SMART" id="SM00895">
    <property type="entry name" value="FCD"/>
    <property type="match status" value="1"/>
</dbReference>
<reference evidence="5 6" key="1">
    <citation type="submission" date="2015-09" db="EMBL/GenBank/DDBJ databases">
        <authorList>
            <consortium name="Swine Surveillance"/>
        </authorList>
    </citation>
    <scope>NUCLEOTIDE SEQUENCE [LARGE SCALE GENOMIC DNA]</scope>
    <source>
        <strain evidence="5 6">CECT 8383</strain>
    </source>
</reference>
<dbReference type="SUPFAM" id="SSF48008">
    <property type="entry name" value="GntR ligand-binding domain-like"/>
    <property type="match status" value="1"/>
</dbReference>
<dbReference type="InterPro" id="IPR008920">
    <property type="entry name" value="TF_FadR/GntR_C"/>
</dbReference>
<dbReference type="RefSeq" id="WP_058318220.1">
    <property type="nucleotide sequence ID" value="NZ_CYSF01000006.1"/>
</dbReference>
<dbReference type="SUPFAM" id="SSF46785">
    <property type="entry name" value="Winged helix' DNA-binding domain"/>
    <property type="match status" value="1"/>
</dbReference>
<dbReference type="SMART" id="SM00345">
    <property type="entry name" value="HTH_GNTR"/>
    <property type="match status" value="1"/>
</dbReference>
<dbReference type="GO" id="GO:0003700">
    <property type="term" value="F:DNA-binding transcription factor activity"/>
    <property type="evidence" value="ECO:0007669"/>
    <property type="project" value="InterPro"/>
</dbReference>
<keyword evidence="1" id="KW-0805">Transcription regulation</keyword>
<dbReference type="InterPro" id="IPR036388">
    <property type="entry name" value="WH-like_DNA-bd_sf"/>
</dbReference>
<dbReference type="AlphaFoldDB" id="A0A0P1GNR9"/>
<evidence type="ECO:0000259" key="4">
    <source>
        <dbReference type="PROSITE" id="PS50949"/>
    </source>
</evidence>
<keyword evidence="2" id="KW-0238">DNA-binding</keyword>
<evidence type="ECO:0000256" key="1">
    <source>
        <dbReference type="ARBA" id="ARBA00023015"/>
    </source>
</evidence>
<dbReference type="InterPro" id="IPR000524">
    <property type="entry name" value="Tscrpt_reg_HTH_GntR"/>
</dbReference>
<keyword evidence="3" id="KW-0804">Transcription</keyword>
<evidence type="ECO:0000313" key="6">
    <source>
        <dbReference type="Proteomes" id="UP000051681"/>
    </source>
</evidence>
<dbReference type="OrthoDB" id="8638122at2"/>
<dbReference type="InterPro" id="IPR036390">
    <property type="entry name" value="WH_DNA-bd_sf"/>
</dbReference>
<dbReference type="PANTHER" id="PTHR43537">
    <property type="entry name" value="TRANSCRIPTIONAL REGULATOR, GNTR FAMILY"/>
    <property type="match status" value="1"/>
</dbReference>
<evidence type="ECO:0000313" key="5">
    <source>
        <dbReference type="EMBL" id="CUH84136.1"/>
    </source>
</evidence>
<dbReference type="Pfam" id="PF07729">
    <property type="entry name" value="FCD"/>
    <property type="match status" value="1"/>
</dbReference>
<sequence length="240" mass="27291">MENHSVSPAETKVNTADSPKESVTLRIYEEVLEDIRSGKLAPGSKLKVRDLSTTYRGSVGSCREVMNRLMGERFVESRGMTGFKVKGLSAVDFAEVHDLRDALEAHALRTAIDIGDTAWEENLILAYHRLTRGGGIEDDIVSREARHRNFHLALIDAGSSDWHKFYVRVLNLHGERYRRILLPKRIQNPDYVAEVDAEHRQLMELCLDRDADRAAVLLKRHRSRSRADLLNELHKLAPDS</sequence>
<dbReference type="STRING" id="340021.TM5383_01341"/>
<accession>A0A0P1GNR9</accession>
<proteinExistence type="predicted"/>
<keyword evidence="6" id="KW-1185">Reference proteome</keyword>
<protein>
    <submittedName>
        <fullName evidence="5">Carbon starvation induced regulator</fullName>
    </submittedName>
</protein>